<dbReference type="AlphaFoldDB" id="A0AAE1BBY2"/>
<keyword evidence="2" id="KW-1185">Reference proteome</keyword>
<reference evidence="1" key="1">
    <citation type="journal article" date="2023" name="G3 (Bethesda)">
        <title>A reference genome for the long-term kleptoplast-retaining sea slug Elysia crispata morphotype clarki.</title>
        <authorList>
            <person name="Eastman K.E."/>
            <person name="Pendleton A.L."/>
            <person name="Shaikh M.A."/>
            <person name="Suttiyut T."/>
            <person name="Ogas R."/>
            <person name="Tomko P."/>
            <person name="Gavelis G."/>
            <person name="Widhalm J.R."/>
            <person name="Wisecaver J.H."/>
        </authorList>
    </citation>
    <scope>NUCLEOTIDE SEQUENCE</scope>
    <source>
        <strain evidence="1">ECLA1</strain>
    </source>
</reference>
<protein>
    <submittedName>
        <fullName evidence="1">Uncharacterized protein</fullName>
    </submittedName>
</protein>
<organism evidence="1 2">
    <name type="scientific">Elysia crispata</name>
    <name type="common">lettuce slug</name>
    <dbReference type="NCBI Taxonomy" id="231223"/>
    <lineage>
        <taxon>Eukaryota</taxon>
        <taxon>Metazoa</taxon>
        <taxon>Spiralia</taxon>
        <taxon>Lophotrochozoa</taxon>
        <taxon>Mollusca</taxon>
        <taxon>Gastropoda</taxon>
        <taxon>Heterobranchia</taxon>
        <taxon>Euthyneura</taxon>
        <taxon>Panpulmonata</taxon>
        <taxon>Sacoglossa</taxon>
        <taxon>Placobranchoidea</taxon>
        <taxon>Plakobranchidae</taxon>
        <taxon>Elysia</taxon>
    </lineage>
</organism>
<evidence type="ECO:0000313" key="2">
    <source>
        <dbReference type="Proteomes" id="UP001283361"/>
    </source>
</evidence>
<evidence type="ECO:0000313" key="1">
    <source>
        <dbReference type="EMBL" id="KAK3803498.1"/>
    </source>
</evidence>
<comment type="caution">
    <text evidence="1">The sequence shown here is derived from an EMBL/GenBank/DDBJ whole genome shotgun (WGS) entry which is preliminary data.</text>
</comment>
<sequence>MKYTSADKSVKPSQRVDLCESVRKAHGAAHPVVWLPQTSTSQSGRVLHGPHSKVGLTCHIMVARGTLAGPALGRQALSTTQLEVRETTFIVDRRRVIMNRTISVQERDPHPRGDRCGLQGHLSLDNLTSKRREDLDVVHDIKDRSSSSSGSNETKLTGLFRVPGKILPIHPITTPEYKDKRLELTRKEAIETFVSILLASVQVSNIERRLNRARSSGLSGHRADHSGWEEQQNTQTLGLRWTLGVRRSARTDHLIPWRAHNTNNTWSSHGIQYLLTTSGIQATIQNGARVGQISAWPNL</sequence>
<dbReference type="EMBL" id="JAWDGP010000122">
    <property type="protein sequence ID" value="KAK3803498.1"/>
    <property type="molecule type" value="Genomic_DNA"/>
</dbReference>
<name>A0AAE1BBY2_9GAST</name>
<gene>
    <name evidence="1" type="ORF">RRG08_037811</name>
</gene>
<proteinExistence type="predicted"/>
<dbReference type="Proteomes" id="UP001283361">
    <property type="component" value="Unassembled WGS sequence"/>
</dbReference>
<accession>A0AAE1BBY2</accession>